<dbReference type="SMART" id="SM01007">
    <property type="entry name" value="Aldolase_II"/>
    <property type="match status" value="1"/>
</dbReference>
<dbReference type="InterPro" id="IPR036409">
    <property type="entry name" value="Aldolase_II/adducin_N_sf"/>
</dbReference>
<dbReference type="Gene3D" id="3.40.225.10">
    <property type="entry name" value="Class II aldolase/adducin N-terminal domain"/>
    <property type="match status" value="1"/>
</dbReference>
<dbReference type="GO" id="GO:0019323">
    <property type="term" value="P:pentose catabolic process"/>
    <property type="evidence" value="ECO:0007669"/>
    <property type="project" value="TreeGrafter"/>
</dbReference>
<organism evidence="5 6">
    <name type="scientific">Methylobacterium soli</name>
    <dbReference type="NCBI Taxonomy" id="553447"/>
    <lineage>
        <taxon>Bacteria</taxon>
        <taxon>Pseudomonadati</taxon>
        <taxon>Pseudomonadota</taxon>
        <taxon>Alphaproteobacteria</taxon>
        <taxon>Hyphomicrobiales</taxon>
        <taxon>Methylobacteriaceae</taxon>
        <taxon>Methylobacterium</taxon>
    </lineage>
</organism>
<dbReference type="AlphaFoldDB" id="A0A6L3T6R7"/>
<dbReference type="Proteomes" id="UP000474159">
    <property type="component" value="Unassembled WGS sequence"/>
</dbReference>
<proteinExistence type="predicted"/>
<dbReference type="RefSeq" id="WP_151000321.1">
    <property type="nucleotide sequence ID" value="NZ_VZZK01000010.1"/>
</dbReference>
<evidence type="ECO:0000259" key="4">
    <source>
        <dbReference type="SMART" id="SM01007"/>
    </source>
</evidence>
<evidence type="ECO:0000256" key="1">
    <source>
        <dbReference type="ARBA" id="ARBA00022723"/>
    </source>
</evidence>
<dbReference type="InterPro" id="IPR001303">
    <property type="entry name" value="Aldolase_II/adducin_N"/>
</dbReference>
<dbReference type="GO" id="GO:0016832">
    <property type="term" value="F:aldehyde-lyase activity"/>
    <property type="evidence" value="ECO:0007669"/>
    <property type="project" value="TreeGrafter"/>
</dbReference>
<dbReference type="GO" id="GO:0046872">
    <property type="term" value="F:metal ion binding"/>
    <property type="evidence" value="ECO:0007669"/>
    <property type="project" value="UniProtKB-KW"/>
</dbReference>
<keyword evidence="6" id="KW-1185">Reference proteome</keyword>
<dbReference type="OrthoDB" id="5291399at2"/>
<protein>
    <submittedName>
        <fullName evidence="5">Class II aldolase</fullName>
    </submittedName>
</protein>
<accession>A0A6L3T6R7</accession>
<feature type="domain" description="Class II aldolase/adducin N-terminal" evidence="4">
    <location>
        <begin position="10"/>
        <end position="184"/>
    </location>
</feature>
<evidence type="ECO:0000313" key="6">
    <source>
        <dbReference type="Proteomes" id="UP000474159"/>
    </source>
</evidence>
<dbReference type="Pfam" id="PF00596">
    <property type="entry name" value="Aldolase_II"/>
    <property type="match status" value="1"/>
</dbReference>
<dbReference type="PANTHER" id="PTHR22789:SF0">
    <property type="entry name" value="3-OXO-TETRONATE 4-PHOSPHATE DECARBOXYLASE-RELATED"/>
    <property type="match status" value="1"/>
</dbReference>
<dbReference type="InterPro" id="IPR050197">
    <property type="entry name" value="Aldolase_class_II_sugar_metab"/>
</dbReference>
<comment type="caution">
    <text evidence="5">The sequence shown here is derived from an EMBL/GenBank/DDBJ whole genome shotgun (WGS) entry which is preliminary data.</text>
</comment>
<name>A0A6L3T6R7_9HYPH</name>
<reference evidence="5 6" key="1">
    <citation type="submission" date="2019-09" db="EMBL/GenBank/DDBJ databases">
        <title>YIM 48816 draft genome.</title>
        <authorList>
            <person name="Jiang L."/>
        </authorList>
    </citation>
    <scope>NUCLEOTIDE SEQUENCE [LARGE SCALE GENOMIC DNA]</scope>
    <source>
        <strain evidence="5 6">YIM 48816</strain>
    </source>
</reference>
<dbReference type="SUPFAM" id="SSF53639">
    <property type="entry name" value="AraD/HMP-PK domain-like"/>
    <property type="match status" value="1"/>
</dbReference>
<dbReference type="GO" id="GO:0005829">
    <property type="term" value="C:cytosol"/>
    <property type="evidence" value="ECO:0007669"/>
    <property type="project" value="TreeGrafter"/>
</dbReference>
<dbReference type="EMBL" id="VZZK01000010">
    <property type="protein sequence ID" value="KAB1079157.1"/>
    <property type="molecule type" value="Genomic_DNA"/>
</dbReference>
<feature type="region of interest" description="Disordered" evidence="3">
    <location>
        <begin position="212"/>
        <end position="238"/>
    </location>
</feature>
<evidence type="ECO:0000256" key="3">
    <source>
        <dbReference type="SAM" id="MobiDB-lite"/>
    </source>
</evidence>
<gene>
    <name evidence="5" type="ORF">F6X53_12375</name>
</gene>
<dbReference type="PANTHER" id="PTHR22789">
    <property type="entry name" value="FUCULOSE PHOSPHATE ALDOLASE"/>
    <property type="match status" value="1"/>
</dbReference>
<evidence type="ECO:0000313" key="5">
    <source>
        <dbReference type="EMBL" id="KAB1079157.1"/>
    </source>
</evidence>
<keyword evidence="1" id="KW-0479">Metal-binding</keyword>
<evidence type="ECO:0000256" key="2">
    <source>
        <dbReference type="ARBA" id="ARBA00023239"/>
    </source>
</evidence>
<sequence>MPSSDLTLRTAIVAAMRQLIALGLSQGTSGNISVRAGAGFLVTPSGIPAEDLTPEHIVPMDFAGHHAHALPPSSEWRFHRDILRARPEIGAVVHAHPTYATAFALCGREIPAVHYMIAAAGGPTIRCAPYASYGTEALSVAALAALEDRKACLLANHGMIAIGPDLARALWLALEVETLCRQYAIALQVGAPIVLDDAEIARTVERFKSYGPRPAEIAQDGDETGSPPAALGFDENPA</sequence>
<keyword evidence="2" id="KW-0456">Lyase</keyword>